<keyword evidence="2" id="KW-1185">Reference proteome</keyword>
<proteinExistence type="predicted"/>
<name>A0ACC2BUF6_DIPCM</name>
<dbReference type="Proteomes" id="UP001162992">
    <property type="component" value="Chromosome 13"/>
</dbReference>
<evidence type="ECO:0000313" key="2">
    <source>
        <dbReference type="Proteomes" id="UP001162992"/>
    </source>
</evidence>
<accession>A0ACC2BUF6</accession>
<reference evidence="2" key="1">
    <citation type="journal article" date="2024" name="Proc. Natl. Acad. Sci. U.S.A.">
        <title>Extraordinary preservation of gene collinearity over three hundred million years revealed in homosporous lycophytes.</title>
        <authorList>
            <person name="Li C."/>
            <person name="Wickell D."/>
            <person name="Kuo L.Y."/>
            <person name="Chen X."/>
            <person name="Nie B."/>
            <person name="Liao X."/>
            <person name="Peng D."/>
            <person name="Ji J."/>
            <person name="Jenkins J."/>
            <person name="Williams M."/>
            <person name="Shu S."/>
            <person name="Plott C."/>
            <person name="Barry K."/>
            <person name="Rajasekar S."/>
            <person name="Grimwood J."/>
            <person name="Han X."/>
            <person name="Sun S."/>
            <person name="Hou Z."/>
            <person name="He W."/>
            <person name="Dai G."/>
            <person name="Sun C."/>
            <person name="Schmutz J."/>
            <person name="Leebens-Mack J.H."/>
            <person name="Li F.W."/>
            <person name="Wang L."/>
        </authorList>
    </citation>
    <scope>NUCLEOTIDE SEQUENCE [LARGE SCALE GENOMIC DNA]</scope>
    <source>
        <strain evidence="2">cv. PW_Plant_1</strain>
    </source>
</reference>
<organism evidence="1 2">
    <name type="scientific">Diphasiastrum complanatum</name>
    <name type="common">Issler's clubmoss</name>
    <name type="synonym">Lycopodium complanatum</name>
    <dbReference type="NCBI Taxonomy" id="34168"/>
    <lineage>
        <taxon>Eukaryota</taxon>
        <taxon>Viridiplantae</taxon>
        <taxon>Streptophyta</taxon>
        <taxon>Embryophyta</taxon>
        <taxon>Tracheophyta</taxon>
        <taxon>Lycopodiopsida</taxon>
        <taxon>Lycopodiales</taxon>
        <taxon>Lycopodiaceae</taxon>
        <taxon>Lycopodioideae</taxon>
        <taxon>Diphasiastrum</taxon>
    </lineage>
</organism>
<sequence length="284" mass="33084">MEALNLWNGTLTAEEFKLAALCFVDSWERLCPELPHWHWVPAPYLHRTIFRGNVQEYLVLENMLLPVKNKLQKVELSAREDNMIMEELQDLSTINADSACEYHMYTYHVIYSEVYKVPVLYFHGHCLDGRQLSWEEIQHDLPQCSLEVADSFHWTFLTQEDHPYLHHPWFSLHPCETSHLMSLIFFRWICKLQGTPLPSTSTGDMSLTTHSTKEAFTEKQRRFPEADVIEANSETKHDVRLLQMSIKEEIISKYCLTWLSFSGAAVGLNLSSGTFKELWQAQCA</sequence>
<comment type="caution">
    <text evidence="1">The sequence shown here is derived from an EMBL/GenBank/DDBJ whole genome shotgun (WGS) entry which is preliminary data.</text>
</comment>
<dbReference type="EMBL" id="CM055104">
    <property type="protein sequence ID" value="KAJ7533395.1"/>
    <property type="molecule type" value="Genomic_DNA"/>
</dbReference>
<gene>
    <name evidence="1" type="ORF">O6H91_13G046500</name>
</gene>
<evidence type="ECO:0000313" key="1">
    <source>
        <dbReference type="EMBL" id="KAJ7533395.1"/>
    </source>
</evidence>
<protein>
    <submittedName>
        <fullName evidence="1">Uncharacterized protein</fullName>
    </submittedName>
</protein>